<keyword evidence="1" id="KW-0732">Signal</keyword>
<dbReference type="EMBL" id="PXYI01000012">
    <property type="protein sequence ID" value="PSJ36649.1"/>
    <property type="molecule type" value="Genomic_DNA"/>
</dbReference>
<gene>
    <name evidence="2" type="ORF">C7I55_24975</name>
</gene>
<dbReference type="Gene3D" id="3.20.20.140">
    <property type="entry name" value="Metal-dependent hydrolases"/>
    <property type="match status" value="1"/>
</dbReference>
<comment type="caution">
    <text evidence="2">The sequence shown here is derived from an EMBL/GenBank/DDBJ whole genome shotgun (WGS) entry which is preliminary data.</text>
</comment>
<keyword evidence="3" id="KW-1185">Reference proteome</keyword>
<feature type="chain" id="PRO_5015107279" evidence="1">
    <location>
        <begin position="21"/>
        <end position="397"/>
    </location>
</feature>
<dbReference type="AlphaFoldDB" id="A0A2P7QFA9"/>
<organism evidence="2 3">
    <name type="scientific">Allosphingosinicella deserti</name>
    <dbReference type="NCBI Taxonomy" id="2116704"/>
    <lineage>
        <taxon>Bacteria</taxon>
        <taxon>Pseudomonadati</taxon>
        <taxon>Pseudomonadota</taxon>
        <taxon>Alphaproteobacteria</taxon>
        <taxon>Sphingomonadales</taxon>
        <taxon>Sphingomonadaceae</taxon>
        <taxon>Allosphingosinicella</taxon>
    </lineage>
</organism>
<dbReference type="OrthoDB" id="9804920at2"/>
<dbReference type="GO" id="GO:0006508">
    <property type="term" value="P:proteolysis"/>
    <property type="evidence" value="ECO:0007669"/>
    <property type="project" value="InterPro"/>
</dbReference>
<reference evidence="2 3" key="1">
    <citation type="submission" date="2018-03" db="EMBL/GenBank/DDBJ databases">
        <title>The draft genome of Sphingosinicella sp. GL-C-18.</title>
        <authorList>
            <person name="Liu L."/>
            <person name="Li L."/>
            <person name="Liang L."/>
            <person name="Zhang X."/>
            <person name="Wang T."/>
        </authorList>
    </citation>
    <scope>NUCLEOTIDE SEQUENCE [LARGE SCALE GENOMIC DNA]</scope>
    <source>
        <strain evidence="2 3">GL-C-18</strain>
    </source>
</reference>
<feature type="signal peptide" evidence="1">
    <location>
        <begin position="1"/>
        <end position="20"/>
    </location>
</feature>
<evidence type="ECO:0000313" key="2">
    <source>
        <dbReference type="EMBL" id="PSJ36649.1"/>
    </source>
</evidence>
<evidence type="ECO:0000256" key="1">
    <source>
        <dbReference type="SAM" id="SignalP"/>
    </source>
</evidence>
<dbReference type="RefSeq" id="WP_106515781.1">
    <property type="nucleotide sequence ID" value="NZ_PXYI01000012.1"/>
</dbReference>
<dbReference type="Pfam" id="PF01244">
    <property type="entry name" value="Peptidase_M19"/>
    <property type="match status" value="1"/>
</dbReference>
<dbReference type="InterPro" id="IPR008257">
    <property type="entry name" value="Pept_M19"/>
</dbReference>
<sequence length="397" mass="43629">MRVASFAALGLAVAAAPAAAHDNVSSADRLAHEQMLVLDTHLDTPVLFERPGWDFTRWHEYAWDVSQLDIPRMEAGGLDGGFFVIYTQQGGLDEAAMTKAREDALMRATAIQRVVAANPDKLAFATTADDAERIHREGKRIVFQSIENSYPLGDDVSLLSLYHRLGVRMAGPVHSKNNQFADSTTDTPRWNGLSPLGRQWVAEMNRLGMIVDGSHSSDAVFDQLLALSKAPIVLSHSGPRALFNHPRNIDDARMRRLAKAGGVLFVNSVFLTKHDTSEERDAIDARQQKWESLNPAERRKLVADKSALDARQPYTTATFEMFIKSLLHCIGVMGVDHVGIGADWDGGGGVIGMEDIASLPKITARLRKEGYSDFDIAKIMSGNLLRVMRAAEKQAGR</sequence>
<accession>A0A2P7QFA9</accession>
<dbReference type="InterPro" id="IPR032466">
    <property type="entry name" value="Metal_Hydrolase"/>
</dbReference>
<name>A0A2P7QFA9_9SPHN</name>
<dbReference type="Gene3D" id="1.10.287.650">
    <property type="entry name" value="L27 domain"/>
    <property type="match status" value="1"/>
</dbReference>
<dbReference type="CDD" id="cd01301">
    <property type="entry name" value="rDP_like"/>
    <property type="match status" value="1"/>
</dbReference>
<evidence type="ECO:0000313" key="3">
    <source>
        <dbReference type="Proteomes" id="UP000241167"/>
    </source>
</evidence>
<protein>
    <submittedName>
        <fullName evidence="2">Peptidase M19</fullName>
    </submittedName>
</protein>
<proteinExistence type="predicted"/>
<dbReference type="PANTHER" id="PTHR10443:SF12">
    <property type="entry name" value="DIPEPTIDASE"/>
    <property type="match status" value="1"/>
</dbReference>
<dbReference type="Proteomes" id="UP000241167">
    <property type="component" value="Unassembled WGS sequence"/>
</dbReference>
<dbReference type="PROSITE" id="PS51365">
    <property type="entry name" value="RENAL_DIPEPTIDASE_2"/>
    <property type="match status" value="1"/>
</dbReference>
<dbReference type="PANTHER" id="PTHR10443">
    <property type="entry name" value="MICROSOMAL DIPEPTIDASE"/>
    <property type="match status" value="1"/>
</dbReference>
<dbReference type="GO" id="GO:0070573">
    <property type="term" value="F:metallodipeptidase activity"/>
    <property type="evidence" value="ECO:0007669"/>
    <property type="project" value="InterPro"/>
</dbReference>
<dbReference type="SUPFAM" id="SSF51556">
    <property type="entry name" value="Metallo-dependent hydrolases"/>
    <property type="match status" value="1"/>
</dbReference>